<reference evidence="2 3" key="1">
    <citation type="journal article" date="2019" name="PLoS ONE">
        <title>Comparative genome analysis indicates high evolutionary potential of pathogenicity genes in Colletotrichum tanaceti.</title>
        <authorList>
            <person name="Lelwala R.V."/>
            <person name="Korhonen P.K."/>
            <person name="Young N.D."/>
            <person name="Scott J.B."/>
            <person name="Ades P.A."/>
            <person name="Gasser R.B."/>
            <person name="Taylor P.W.J."/>
        </authorList>
    </citation>
    <scope>NUCLEOTIDE SEQUENCE [LARGE SCALE GENOMIC DNA]</scope>
    <source>
        <strain evidence="2">BRIP57314</strain>
    </source>
</reference>
<feature type="non-terminal residue" evidence="2">
    <location>
        <position position="1"/>
    </location>
</feature>
<dbReference type="AlphaFoldDB" id="A0A4U6WY63"/>
<accession>A0A4U6WY63</accession>
<feature type="region of interest" description="Disordered" evidence="1">
    <location>
        <begin position="36"/>
        <end position="62"/>
    </location>
</feature>
<sequence>APTSSPVRAHRPSHFLAAAFNHHQYHPLQDCPVTREAHASPSATRDDRVSSSIPPSQPPPTA</sequence>
<dbReference type="Proteomes" id="UP000310108">
    <property type="component" value="Unassembled WGS sequence"/>
</dbReference>
<dbReference type="EMBL" id="PJEX01001932">
    <property type="protein sequence ID" value="TKW48148.1"/>
    <property type="molecule type" value="Genomic_DNA"/>
</dbReference>
<feature type="compositionally biased region" description="Basic and acidic residues" evidence="1">
    <location>
        <begin position="36"/>
        <end position="49"/>
    </location>
</feature>
<evidence type="ECO:0000256" key="1">
    <source>
        <dbReference type="SAM" id="MobiDB-lite"/>
    </source>
</evidence>
<name>A0A4U6WY63_9PEZI</name>
<comment type="caution">
    <text evidence="2">The sequence shown here is derived from an EMBL/GenBank/DDBJ whole genome shotgun (WGS) entry which is preliminary data.</text>
</comment>
<evidence type="ECO:0000313" key="3">
    <source>
        <dbReference type="Proteomes" id="UP000310108"/>
    </source>
</evidence>
<gene>
    <name evidence="2" type="ORF">CTA1_5566</name>
</gene>
<proteinExistence type="predicted"/>
<keyword evidence="3" id="KW-1185">Reference proteome</keyword>
<protein>
    <submittedName>
        <fullName evidence="2">Uncharacterized protein</fullName>
    </submittedName>
</protein>
<evidence type="ECO:0000313" key="2">
    <source>
        <dbReference type="EMBL" id="TKW48148.1"/>
    </source>
</evidence>
<organism evidence="2 3">
    <name type="scientific">Colletotrichum tanaceti</name>
    <dbReference type="NCBI Taxonomy" id="1306861"/>
    <lineage>
        <taxon>Eukaryota</taxon>
        <taxon>Fungi</taxon>
        <taxon>Dikarya</taxon>
        <taxon>Ascomycota</taxon>
        <taxon>Pezizomycotina</taxon>
        <taxon>Sordariomycetes</taxon>
        <taxon>Hypocreomycetidae</taxon>
        <taxon>Glomerellales</taxon>
        <taxon>Glomerellaceae</taxon>
        <taxon>Colletotrichum</taxon>
        <taxon>Colletotrichum destructivum species complex</taxon>
    </lineage>
</organism>